<dbReference type="Proteomes" id="UP000327013">
    <property type="component" value="Unassembled WGS sequence"/>
</dbReference>
<accession>A0A5N6KZI2</accession>
<evidence type="ECO:0000256" key="1">
    <source>
        <dbReference type="SAM" id="MobiDB-lite"/>
    </source>
</evidence>
<feature type="compositionally biased region" description="Polar residues" evidence="1">
    <location>
        <begin position="53"/>
        <end position="63"/>
    </location>
</feature>
<comment type="caution">
    <text evidence="2">The sequence shown here is derived from an EMBL/GenBank/DDBJ whole genome shotgun (WGS) entry which is preliminary data.</text>
</comment>
<name>A0A5N6KZI2_9ROSI</name>
<dbReference type="OrthoDB" id="785836at2759"/>
<evidence type="ECO:0000313" key="2">
    <source>
        <dbReference type="EMBL" id="KAB8388311.1"/>
    </source>
</evidence>
<reference evidence="2 3" key="1">
    <citation type="submission" date="2019-06" db="EMBL/GenBank/DDBJ databases">
        <title>A chromosomal-level reference genome of Carpinus fangiana (Coryloideae, Betulaceae).</title>
        <authorList>
            <person name="Yang X."/>
            <person name="Wang Z."/>
            <person name="Zhang L."/>
            <person name="Hao G."/>
            <person name="Liu J."/>
            <person name="Yang Y."/>
        </authorList>
    </citation>
    <scope>NUCLEOTIDE SEQUENCE [LARGE SCALE GENOMIC DNA]</scope>
    <source>
        <strain evidence="2">Cfa_2016G</strain>
        <tissue evidence="2">Leaf</tissue>
    </source>
</reference>
<evidence type="ECO:0000313" key="3">
    <source>
        <dbReference type="Proteomes" id="UP000327013"/>
    </source>
</evidence>
<gene>
    <name evidence="2" type="ORF">FH972_024785</name>
</gene>
<proteinExistence type="predicted"/>
<feature type="region of interest" description="Disordered" evidence="1">
    <location>
        <begin position="1"/>
        <end position="63"/>
    </location>
</feature>
<feature type="compositionally biased region" description="Polar residues" evidence="1">
    <location>
        <begin position="1"/>
        <end position="10"/>
    </location>
</feature>
<protein>
    <submittedName>
        <fullName evidence="2">Uncharacterized protein</fullName>
    </submittedName>
</protein>
<organism evidence="2 3">
    <name type="scientific">Carpinus fangiana</name>
    <dbReference type="NCBI Taxonomy" id="176857"/>
    <lineage>
        <taxon>Eukaryota</taxon>
        <taxon>Viridiplantae</taxon>
        <taxon>Streptophyta</taxon>
        <taxon>Embryophyta</taxon>
        <taxon>Tracheophyta</taxon>
        <taxon>Spermatophyta</taxon>
        <taxon>Magnoliopsida</taxon>
        <taxon>eudicotyledons</taxon>
        <taxon>Gunneridae</taxon>
        <taxon>Pentapetalae</taxon>
        <taxon>rosids</taxon>
        <taxon>fabids</taxon>
        <taxon>Fagales</taxon>
        <taxon>Betulaceae</taxon>
        <taxon>Carpinus</taxon>
    </lineage>
</organism>
<dbReference type="AlphaFoldDB" id="A0A5N6KZI2"/>
<keyword evidence="3" id="KW-1185">Reference proteome</keyword>
<sequence>MSSSDQLPTSAQGPYVAAPPPAGYPTKDDSAYSQNPPPPVETKSRGDGFWKGWTTNPQRNQKTSFVRDGWRWSGEMRASRVGAC</sequence>
<dbReference type="EMBL" id="VIBQ01000024">
    <property type="protein sequence ID" value="KAB8388311.1"/>
    <property type="molecule type" value="Genomic_DNA"/>
</dbReference>